<gene>
    <name evidence="9" type="ORF">HMPREF0634_0173</name>
</gene>
<evidence type="ECO:0000313" key="10">
    <source>
        <dbReference type="Proteomes" id="UP000003244"/>
    </source>
</evidence>
<keyword evidence="10" id="KW-1185">Reference proteome</keyword>
<name>E0E1J0_9FIRM</name>
<protein>
    <submittedName>
        <fullName evidence="9">Channel protein, hemolysin III family</fullName>
    </submittedName>
</protein>
<evidence type="ECO:0000256" key="2">
    <source>
        <dbReference type="ARBA" id="ARBA00008488"/>
    </source>
</evidence>
<evidence type="ECO:0000256" key="4">
    <source>
        <dbReference type="ARBA" id="ARBA00022692"/>
    </source>
</evidence>
<keyword evidence="3" id="KW-1003">Cell membrane</keyword>
<feature type="transmembrane region" description="Helical" evidence="8">
    <location>
        <begin position="197"/>
        <end position="218"/>
    </location>
</feature>
<dbReference type="AlphaFoldDB" id="E0E1J0"/>
<reference evidence="9 10" key="1">
    <citation type="submission" date="2010-08" db="EMBL/GenBank/DDBJ databases">
        <authorList>
            <person name="Harkins D.M."/>
            <person name="Madupu R."/>
            <person name="Durkin A.S."/>
            <person name="Torralba M."/>
            <person name="Methe B."/>
            <person name="Sutton G.G."/>
            <person name="Nelson K.E."/>
        </authorList>
    </citation>
    <scope>NUCLEOTIDE SEQUENCE [LARGE SCALE GENOMIC DNA]</scope>
    <source>
        <strain evidence="9 10">DSM 17678</strain>
    </source>
</reference>
<feature type="binding site" evidence="7">
    <location>
        <position position="200"/>
    </location>
    <ligand>
        <name>Zn(2+)</name>
        <dbReference type="ChEBI" id="CHEBI:29105"/>
    </ligand>
</feature>
<proteinExistence type="inferred from homology"/>
<dbReference type="PANTHER" id="PTHR20855">
    <property type="entry name" value="ADIPOR/PROGESTIN RECEPTOR-RELATED"/>
    <property type="match status" value="1"/>
</dbReference>
<keyword evidence="5 8" id="KW-1133">Transmembrane helix</keyword>
<feature type="transmembrane region" description="Helical" evidence="8">
    <location>
        <begin position="137"/>
        <end position="154"/>
    </location>
</feature>
<accession>E0E1J0</accession>
<feature type="transmembrane region" description="Helical" evidence="8">
    <location>
        <begin position="46"/>
        <end position="67"/>
    </location>
</feature>
<evidence type="ECO:0000256" key="7">
    <source>
        <dbReference type="PIRSR" id="PIRSR604254-1"/>
    </source>
</evidence>
<comment type="subcellular location">
    <subcellularLocation>
        <location evidence="1">Cell membrane</location>
        <topology evidence="1">Multi-pass membrane protein</topology>
    </subcellularLocation>
</comment>
<feature type="binding site" evidence="7">
    <location>
        <position position="68"/>
    </location>
    <ligand>
        <name>Zn(2+)</name>
        <dbReference type="ChEBI" id="CHEBI:29105"/>
    </ligand>
</feature>
<keyword evidence="7" id="KW-0862">Zinc</keyword>
<feature type="transmembrane region" description="Helical" evidence="8">
    <location>
        <begin position="12"/>
        <end position="34"/>
    </location>
</feature>
<dbReference type="NCBIfam" id="TIGR01065">
    <property type="entry name" value="hlyIII"/>
    <property type="match status" value="1"/>
</dbReference>
<feature type="binding site" evidence="7">
    <location>
        <position position="196"/>
    </location>
    <ligand>
        <name>Zn(2+)</name>
        <dbReference type="ChEBI" id="CHEBI:29105"/>
    </ligand>
</feature>
<feature type="transmembrane region" description="Helical" evidence="8">
    <location>
        <begin position="88"/>
        <end position="105"/>
    </location>
</feature>
<dbReference type="InterPro" id="IPR004254">
    <property type="entry name" value="AdipoR/HlyIII-related"/>
</dbReference>
<dbReference type="PANTHER" id="PTHR20855:SF3">
    <property type="entry name" value="LD03007P"/>
    <property type="match status" value="1"/>
</dbReference>
<evidence type="ECO:0000256" key="6">
    <source>
        <dbReference type="ARBA" id="ARBA00023136"/>
    </source>
</evidence>
<sequence length="219" mass="24724">MKNMNIFKLREPISSITHLIGGGLSILALVLLIVKQVLAPSINYNLFVSTIIFGASMILLYFTSGIYHAISAKKEKLVLYMRKLDHSMIYVLIAGSYSPFCLYVLPRKTGIPVFVILWLIAIVGILMKILWINMPRILSSALYIGMGWVAIFVIKDLYINLVGPAFFLLVLGGLLYTIGGVIYAIKRPNIKNWNFHDIFHIFIMLGSLAHFLLVFLFLI</sequence>
<evidence type="ECO:0000256" key="8">
    <source>
        <dbReference type="SAM" id="Phobius"/>
    </source>
</evidence>
<dbReference type="GO" id="GO:0005886">
    <property type="term" value="C:plasma membrane"/>
    <property type="evidence" value="ECO:0007669"/>
    <property type="project" value="UniProtKB-SubCell"/>
</dbReference>
<dbReference type="eggNOG" id="COG1272">
    <property type="taxonomic scope" value="Bacteria"/>
</dbReference>
<evidence type="ECO:0000313" key="9">
    <source>
        <dbReference type="EMBL" id="EFM65237.1"/>
    </source>
</evidence>
<dbReference type="Proteomes" id="UP000003244">
    <property type="component" value="Unassembled WGS sequence"/>
</dbReference>
<dbReference type="GO" id="GO:0046872">
    <property type="term" value="F:metal ion binding"/>
    <property type="evidence" value="ECO:0007669"/>
    <property type="project" value="UniProtKB-KW"/>
</dbReference>
<keyword evidence="7" id="KW-0479">Metal-binding</keyword>
<comment type="similarity">
    <text evidence="2">Belongs to the UPF0073 (Hly-III) family.</text>
</comment>
<dbReference type="GO" id="GO:0140911">
    <property type="term" value="F:pore-forming activity"/>
    <property type="evidence" value="ECO:0007669"/>
    <property type="project" value="InterPro"/>
</dbReference>
<feature type="transmembrane region" description="Helical" evidence="8">
    <location>
        <begin position="166"/>
        <end position="185"/>
    </location>
</feature>
<dbReference type="InterPro" id="IPR005744">
    <property type="entry name" value="Hy-lIII"/>
</dbReference>
<comment type="caution">
    <text evidence="9">The sequence shown here is derived from an EMBL/GenBank/DDBJ whole genome shotgun (WGS) entry which is preliminary data.</text>
</comment>
<dbReference type="EMBL" id="ADGQ01000016">
    <property type="protein sequence ID" value="EFM65237.1"/>
    <property type="molecule type" value="Genomic_DNA"/>
</dbReference>
<dbReference type="Pfam" id="PF03006">
    <property type="entry name" value="HlyIII"/>
    <property type="match status" value="1"/>
</dbReference>
<evidence type="ECO:0000256" key="3">
    <source>
        <dbReference type="ARBA" id="ARBA00022475"/>
    </source>
</evidence>
<evidence type="ECO:0000256" key="1">
    <source>
        <dbReference type="ARBA" id="ARBA00004651"/>
    </source>
</evidence>
<organism evidence="9 10">
    <name type="scientific">Peptostreptococcus stomatis DSM 17678</name>
    <dbReference type="NCBI Taxonomy" id="596315"/>
    <lineage>
        <taxon>Bacteria</taxon>
        <taxon>Bacillati</taxon>
        <taxon>Bacillota</taxon>
        <taxon>Clostridia</taxon>
        <taxon>Peptostreptococcales</taxon>
        <taxon>Peptostreptococcaceae</taxon>
        <taxon>Peptostreptococcus</taxon>
    </lineage>
</organism>
<keyword evidence="4 8" id="KW-0812">Transmembrane</keyword>
<evidence type="ECO:0000256" key="5">
    <source>
        <dbReference type="ARBA" id="ARBA00022989"/>
    </source>
</evidence>
<feature type="transmembrane region" description="Helical" evidence="8">
    <location>
        <begin position="111"/>
        <end position="130"/>
    </location>
</feature>
<keyword evidence="6 8" id="KW-0472">Membrane</keyword>
<dbReference type="STRING" id="596315.HMPREF0634_0173"/>